<keyword evidence="1" id="KW-0413">Isomerase</keyword>
<dbReference type="EMBL" id="ADHO01000126">
    <property type="protein sequence ID" value="EFX41807.1"/>
    <property type="molecule type" value="Genomic_DNA"/>
</dbReference>
<proteinExistence type="inferred from homology"/>
<evidence type="ECO:0000313" key="4">
    <source>
        <dbReference type="EMBL" id="EFX41807.1"/>
    </source>
</evidence>
<feature type="domain" description="UDP-N-acetylglucosamine 2-epimerase" evidence="3">
    <location>
        <begin position="121"/>
        <end position="445"/>
    </location>
</feature>
<gene>
    <name evidence="4" type="primary">wecB</name>
    <name evidence="4" type="ORF">HSUHS5_0784</name>
</gene>
<sequence length="459" mass="52128">MNPGMVCIISMSTGHRLISALMVCVYPPFLIIFSISSMLAKPLSGKQALMPRMEICLLEMARFAWLYQNRALTHVLKLSTSIKLVKLYTILGARPQFIKARALSATLKQNPYIHSPHATYQLQEFYIHTNQHSQANMSMDFFKELHLDSPTHTLPKAPNHLSRLEHVGFMFAKLKTICTQERPDFILVYGDTNSTLAGSLIAHFLNIPLIHIEAGLRSDNFNMPEEYNRIATDKLSTLLFCPTKQVYHTFKPKPHQKLYFSGDVMLDNVLFYQNHAHPPQGFEAKNFLFATLHRASNIDNQDCLHAIISALEELAQQIPVFLALHPRTAMALEKYNLFLKHTHILPPLSYLETLYMLKHARLVLTDSGGLQKEAYFCKTPVLILREQSEYQVLIEEGAGVLVGHDKARIIQIAMQSLKEQPKLSFASMHPFGEGHSASLILQAIKEHVCYLESLVLEDL</sequence>
<evidence type="ECO:0000256" key="2">
    <source>
        <dbReference type="SAM" id="Phobius"/>
    </source>
</evidence>
<keyword evidence="2" id="KW-0472">Membrane</keyword>
<comment type="caution">
    <text evidence="4">The sequence shown here is derived from an EMBL/GenBank/DDBJ whole genome shotgun (WGS) entry which is preliminary data.</text>
</comment>
<evidence type="ECO:0000313" key="5">
    <source>
        <dbReference type="Proteomes" id="UP000054093"/>
    </source>
</evidence>
<dbReference type="NCBIfam" id="TIGR00236">
    <property type="entry name" value="wecB"/>
    <property type="match status" value="1"/>
</dbReference>
<dbReference type="PANTHER" id="PTHR43174">
    <property type="entry name" value="UDP-N-ACETYLGLUCOSAMINE 2-EPIMERASE"/>
    <property type="match status" value="1"/>
</dbReference>
<feature type="transmembrane region" description="Helical" evidence="2">
    <location>
        <begin position="20"/>
        <end position="40"/>
    </location>
</feature>
<comment type="similarity">
    <text evidence="1">Belongs to the UDP-N-acetylglucosamine 2-epimerase family.</text>
</comment>
<organism evidence="4 5">
    <name type="scientific">Helicobacter suis HS5</name>
    <dbReference type="NCBI Taxonomy" id="710394"/>
    <lineage>
        <taxon>Bacteria</taxon>
        <taxon>Pseudomonadati</taxon>
        <taxon>Campylobacterota</taxon>
        <taxon>Epsilonproteobacteria</taxon>
        <taxon>Campylobacterales</taxon>
        <taxon>Helicobacteraceae</taxon>
        <taxon>Helicobacter</taxon>
    </lineage>
</organism>
<dbReference type="Gene3D" id="3.40.50.2000">
    <property type="entry name" value="Glycogen Phosphorylase B"/>
    <property type="match status" value="2"/>
</dbReference>
<dbReference type="AlphaFoldDB" id="E7G485"/>
<dbReference type="InterPro" id="IPR029767">
    <property type="entry name" value="WecB-like"/>
</dbReference>
<dbReference type="PANTHER" id="PTHR43174:SF1">
    <property type="entry name" value="UDP-N-ACETYLGLUCOSAMINE 2-EPIMERASE"/>
    <property type="match status" value="1"/>
</dbReference>
<protein>
    <submittedName>
        <fullName evidence="4">UDP-N-acetylglucosamine 2-epimerase</fullName>
    </submittedName>
</protein>
<keyword evidence="2" id="KW-0812">Transmembrane</keyword>
<dbReference type="InterPro" id="IPR003331">
    <property type="entry name" value="UDP_GlcNAc_Epimerase_2_dom"/>
</dbReference>
<dbReference type="Proteomes" id="UP000054093">
    <property type="component" value="Unassembled WGS sequence"/>
</dbReference>
<dbReference type="CDD" id="cd03786">
    <property type="entry name" value="GTB_UDP-GlcNAc_2-Epimerase"/>
    <property type="match status" value="1"/>
</dbReference>
<dbReference type="SUPFAM" id="SSF53756">
    <property type="entry name" value="UDP-Glycosyltransferase/glycogen phosphorylase"/>
    <property type="match status" value="1"/>
</dbReference>
<evidence type="ECO:0000256" key="1">
    <source>
        <dbReference type="RuleBase" id="RU003513"/>
    </source>
</evidence>
<accession>E7G485</accession>
<name>E7G485_9HELI</name>
<dbReference type="GO" id="GO:0016853">
    <property type="term" value="F:isomerase activity"/>
    <property type="evidence" value="ECO:0007669"/>
    <property type="project" value="UniProtKB-KW"/>
</dbReference>
<dbReference type="Pfam" id="PF02350">
    <property type="entry name" value="Epimerase_2"/>
    <property type="match status" value="1"/>
</dbReference>
<evidence type="ECO:0000259" key="3">
    <source>
        <dbReference type="Pfam" id="PF02350"/>
    </source>
</evidence>
<keyword evidence="2" id="KW-1133">Transmembrane helix</keyword>
<reference evidence="4 5" key="1">
    <citation type="journal article" date="2011" name="Vet. Res.">
        <title>Genome sequence of Helicobacter suis supports its role in gastric pathology.</title>
        <authorList>
            <person name="Vermoote M."/>
            <person name="Vandekerckhove T.T."/>
            <person name="Flahou B."/>
            <person name="Pasmans F."/>
            <person name="Smet A."/>
            <person name="De Groote D."/>
            <person name="Van Criekinge W."/>
            <person name="Ducatelle R."/>
            <person name="Haesebrouck F."/>
        </authorList>
    </citation>
    <scope>NUCLEOTIDE SEQUENCE [LARGE SCALE GENOMIC DNA]</scope>
    <source>
        <strain evidence="4 5">HS5</strain>
    </source>
</reference>